<dbReference type="Pfam" id="PF12146">
    <property type="entry name" value="Hydrolase_4"/>
    <property type="match status" value="1"/>
</dbReference>
<dbReference type="InterPro" id="IPR022742">
    <property type="entry name" value="Hydrolase_4"/>
</dbReference>
<evidence type="ECO:0000313" key="3">
    <source>
        <dbReference type="EMBL" id="KAK2959197.1"/>
    </source>
</evidence>
<sequence>MEYIPYTHEKMKLMSYRHHTPDAVGVAFVLHGLHEYAESHINTMKWFVSQGYSVFALDLEGHGRSVEGTPTGIMTDLSAVIDTWVAFAHEICKDERYVGKPAFLYGHSLGGTTGILVSRRCKDILNGSIISAPTIYINANKAATTFLPALSHVFKGMKIMELDRSTLAHDQEIGKLAAQDPFCTNAPVRAQSGRQMLLLTKEIQNHFDQDTYPLFVYHGKDDSLTPVKNTEMFFEGAASTDKTVHYFEDTYHEVHNEPCKEEMYRMIKEFMDKHPDKQKVEEPAPSEKKPTESKPASKQAETMEETPQEEEKKEEDKKEEEKKEEPKEEEKKEEEAKEEPKEETPEENKSE</sequence>
<feature type="domain" description="Serine aminopeptidase S33" evidence="2">
    <location>
        <begin position="25"/>
        <end position="258"/>
    </location>
</feature>
<reference evidence="3 4" key="1">
    <citation type="journal article" date="2022" name="bioRxiv">
        <title>Genomics of Preaxostyla Flagellates Illuminates Evolutionary Transitions and the Path Towards Mitochondrial Loss.</title>
        <authorList>
            <person name="Novak L.V.F."/>
            <person name="Treitli S.C."/>
            <person name="Pyrih J."/>
            <person name="Halakuc P."/>
            <person name="Pipaliya S.V."/>
            <person name="Vacek V."/>
            <person name="Brzon O."/>
            <person name="Soukal P."/>
            <person name="Eme L."/>
            <person name="Dacks J.B."/>
            <person name="Karnkowska A."/>
            <person name="Elias M."/>
            <person name="Hampl V."/>
        </authorList>
    </citation>
    <scope>NUCLEOTIDE SEQUENCE [LARGE SCALE GENOMIC DNA]</scope>
    <source>
        <strain evidence="3">NAU3</strain>
        <tissue evidence="3">Gut</tissue>
    </source>
</reference>
<dbReference type="PANTHER" id="PTHR11614">
    <property type="entry name" value="PHOSPHOLIPASE-RELATED"/>
    <property type="match status" value="1"/>
</dbReference>
<dbReference type="EC" id="3.1.1.23" evidence="3"/>
<evidence type="ECO:0000256" key="1">
    <source>
        <dbReference type="SAM" id="MobiDB-lite"/>
    </source>
</evidence>
<dbReference type="EMBL" id="JARBJD010000031">
    <property type="protein sequence ID" value="KAK2959197.1"/>
    <property type="molecule type" value="Genomic_DNA"/>
</dbReference>
<feature type="region of interest" description="Disordered" evidence="1">
    <location>
        <begin position="275"/>
        <end position="351"/>
    </location>
</feature>
<feature type="compositionally biased region" description="Basic and acidic residues" evidence="1">
    <location>
        <begin position="309"/>
        <end position="351"/>
    </location>
</feature>
<dbReference type="Proteomes" id="UP001281761">
    <property type="component" value="Unassembled WGS sequence"/>
</dbReference>
<dbReference type="InterPro" id="IPR051044">
    <property type="entry name" value="MAG_DAG_Lipase"/>
</dbReference>
<dbReference type="PRINTS" id="PR00111">
    <property type="entry name" value="ABHYDROLASE"/>
</dbReference>
<keyword evidence="4" id="KW-1185">Reference proteome</keyword>
<accession>A0ABQ9Y632</accession>
<feature type="compositionally biased region" description="Basic and acidic residues" evidence="1">
    <location>
        <begin position="275"/>
        <end position="292"/>
    </location>
</feature>
<proteinExistence type="predicted"/>
<dbReference type="GO" id="GO:0047372">
    <property type="term" value="F:monoacylglycerol lipase activity"/>
    <property type="evidence" value="ECO:0007669"/>
    <property type="project" value="UniProtKB-EC"/>
</dbReference>
<dbReference type="SUPFAM" id="SSF53474">
    <property type="entry name" value="alpha/beta-Hydrolases"/>
    <property type="match status" value="1"/>
</dbReference>
<dbReference type="InterPro" id="IPR029058">
    <property type="entry name" value="AB_hydrolase_fold"/>
</dbReference>
<evidence type="ECO:0000259" key="2">
    <source>
        <dbReference type="Pfam" id="PF12146"/>
    </source>
</evidence>
<dbReference type="Gene3D" id="3.40.50.1820">
    <property type="entry name" value="alpha/beta hydrolase"/>
    <property type="match status" value="1"/>
</dbReference>
<organism evidence="3 4">
    <name type="scientific">Blattamonas nauphoetae</name>
    <dbReference type="NCBI Taxonomy" id="2049346"/>
    <lineage>
        <taxon>Eukaryota</taxon>
        <taxon>Metamonada</taxon>
        <taxon>Preaxostyla</taxon>
        <taxon>Oxymonadida</taxon>
        <taxon>Blattamonas</taxon>
    </lineage>
</organism>
<name>A0ABQ9Y632_9EUKA</name>
<evidence type="ECO:0000313" key="4">
    <source>
        <dbReference type="Proteomes" id="UP001281761"/>
    </source>
</evidence>
<dbReference type="InterPro" id="IPR000073">
    <property type="entry name" value="AB_hydrolase_1"/>
</dbReference>
<comment type="caution">
    <text evidence="3">The sequence shown here is derived from an EMBL/GenBank/DDBJ whole genome shotgun (WGS) entry which is preliminary data.</text>
</comment>
<keyword evidence="3" id="KW-0378">Hydrolase</keyword>
<gene>
    <name evidence="3" type="ORF">BLNAU_5755</name>
</gene>
<protein>
    <submittedName>
        <fullName evidence="3">Monoacylglycerol lipase</fullName>
        <ecNumber evidence="3">3.1.1.23</ecNumber>
    </submittedName>
</protein>